<dbReference type="AlphaFoldDB" id="A0A1M7I8J8"/>
<reference evidence="2 3" key="1">
    <citation type="submission" date="2016-11" db="EMBL/GenBank/DDBJ databases">
        <authorList>
            <person name="Jaros S."/>
            <person name="Januszkiewicz K."/>
            <person name="Wedrychowicz H."/>
        </authorList>
    </citation>
    <scope>NUCLEOTIDE SEQUENCE [LARGE SCALE GENOMIC DNA]</scope>
    <source>
        <strain evidence="2 3">DSM 15930</strain>
    </source>
</reference>
<gene>
    <name evidence="2" type="ORF">SAMN02746066_01731</name>
</gene>
<dbReference type="Proteomes" id="UP000184038">
    <property type="component" value="Unassembled WGS sequence"/>
</dbReference>
<accession>A0A1M7I8J8</accession>
<dbReference type="Pfam" id="PF14399">
    <property type="entry name" value="BtrH_N"/>
    <property type="match status" value="1"/>
</dbReference>
<name>A0A1M7I8J8_9FIRM</name>
<organism evidence="2 3">
    <name type="scientific">Anaerosporobacter mobilis DSM 15930</name>
    <dbReference type="NCBI Taxonomy" id="1120996"/>
    <lineage>
        <taxon>Bacteria</taxon>
        <taxon>Bacillati</taxon>
        <taxon>Bacillota</taxon>
        <taxon>Clostridia</taxon>
        <taxon>Lachnospirales</taxon>
        <taxon>Lachnospiraceae</taxon>
        <taxon>Anaerosporobacter</taxon>
    </lineage>
</organism>
<dbReference type="InterPro" id="IPR026935">
    <property type="entry name" value="BtrH_N"/>
</dbReference>
<evidence type="ECO:0000313" key="3">
    <source>
        <dbReference type="Proteomes" id="UP000184038"/>
    </source>
</evidence>
<keyword evidence="3" id="KW-1185">Reference proteome</keyword>
<evidence type="ECO:0000313" key="2">
    <source>
        <dbReference type="EMBL" id="SHM37101.1"/>
    </source>
</evidence>
<dbReference type="OrthoDB" id="2618089at2"/>
<dbReference type="EMBL" id="FRCP01000009">
    <property type="protein sequence ID" value="SHM37101.1"/>
    <property type="molecule type" value="Genomic_DNA"/>
</dbReference>
<protein>
    <submittedName>
        <fullName evidence="2">Butirosin biosynthesis protein H, N-terminal</fullName>
    </submittedName>
</protein>
<dbReference type="STRING" id="1120996.SAMN02746066_01731"/>
<sequence>MMWKILENVQTNKDQWSIREIDCFTKPHALAIESLLPNKGLYDSYLYYLALSKSYGFCHNFEEGQNWAFDVHPFVSNLLGFKYDKQTCKNSSELKKFIKDKIDAGQPVLVPGNLRNLYYSWSYKTTDGLHIFLIKGYNEELGLYSIQDCMHNFESIPDFNKTSESFTSFLLPMNVLVDCWEALHEFDEFYYLGSYYLDKAITIEKPVSEPYYSSNKEKLEYFANFSTYEQLPSYFREISVFGSNISKLDVSSKAVDEQFREAMLDIFFGSKRACLAMVKDLISEFVDEEKMSMINNHISKIISGWAQFKDLFYLHALRGNLKNINELEYVYKPILDMEQELMVIVKKCIS</sequence>
<dbReference type="RefSeq" id="WP_084139163.1">
    <property type="nucleotide sequence ID" value="NZ_FRCP01000009.1"/>
</dbReference>
<proteinExistence type="predicted"/>
<feature type="domain" description="Butirosin biosynthesis protein H N-terminal" evidence="1">
    <location>
        <begin position="73"/>
        <end position="149"/>
    </location>
</feature>
<evidence type="ECO:0000259" key="1">
    <source>
        <dbReference type="Pfam" id="PF14399"/>
    </source>
</evidence>